<reference evidence="2" key="1">
    <citation type="submission" date="2020-11" db="EMBL/GenBank/DDBJ databases">
        <authorList>
            <person name="Tran Van P."/>
        </authorList>
    </citation>
    <scope>NUCLEOTIDE SEQUENCE</scope>
</reference>
<feature type="non-terminal residue" evidence="2">
    <location>
        <position position="60"/>
    </location>
</feature>
<sequence length="60" mass="6830">ESRPSDPGPRPPVRPPLPPHHLQTAEERLQVGRVLPVLERRAGRDPGFPRRHHLLLPQRG</sequence>
<evidence type="ECO:0000313" key="2">
    <source>
        <dbReference type="EMBL" id="CAD7254717.1"/>
    </source>
</evidence>
<dbReference type="EMBL" id="LR911542">
    <property type="protein sequence ID" value="CAD7254717.1"/>
    <property type="molecule type" value="Genomic_DNA"/>
</dbReference>
<protein>
    <submittedName>
        <fullName evidence="2">Uncharacterized protein</fullName>
    </submittedName>
</protein>
<gene>
    <name evidence="2" type="ORF">DSTB1V02_LOCUS14463</name>
</gene>
<dbReference type="AlphaFoldDB" id="A0A7R9AJ46"/>
<proteinExistence type="predicted"/>
<dbReference type="EMBL" id="CAJPEV010012024">
    <property type="protein sequence ID" value="CAG0906377.1"/>
    <property type="molecule type" value="Genomic_DNA"/>
</dbReference>
<dbReference type="Proteomes" id="UP000677054">
    <property type="component" value="Unassembled WGS sequence"/>
</dbReference>
<feature type="non-terminal residue" evidence="2">
    <location>
        <position position="1"/>
    </location>
</feature>
<name>A0A7R9AJ46_9CRUS</name>
<accession>A0A7R9AJ46</accession>
<evidence type="ECO:0000256" key="1">
    <source>
        <dbReference type="SAM" id="MobiDB-lite"/>
    </source>
</evidence>
<evidence type="ECO:0000313" key="3">
    <source>
        <dbReference type="Proteomes" id="UP000677054"/>
    </source>
</evidence>
<feature type="compositionally biased region" description="Pro residues" evidence="1">
    <location>
        <begin position="1"/>
        <end position="19"/>
    </location>
</feature>
<feature type="region of interest" description="Disordered" evidence="1">
    <location>
        <begin position="1"/>
        <end position="20"/>
    </location>
</feature>
<keyword evidence="3" id="KW-1185">Reference proteome</keyword>
<organism evidence="2">
    <name type="scientific">Darwinula stevensoni</name>
    <dbReference type="NCBI Taxonomy" id="69355"/>
    <lineage>
        <taxon>Eukaryota</taxon>
        <taxon>Metazoa</taxon>
        <taxon>Ecdysozoa</taxon>
        <taxon>Arthropoda</taxon>
        <taxon>Crustacea</taxon>
        <taxon>Oligostraca</taxon>
        <taxon>Ostracoda</taxon>
        <taxon>Podocopa</taxon>
        <taxon>Podocopida</taxon>
        <taxon>Darwinulocopina</taxon>
        <taxon>Darwinuloidea</taxon>
        <taxon>Darwinulidae</taxon>
        <taxon>Darwinula</taxon>
    </lineage>
</organism>